<keyword evidence="1" id="KW-0472">Membrane</keyword>
<evidence type="ECO:0000313" key="3">
    <source>
        <dbReference type="Proteomes" id="UP000615446"/>
    </source>
</evidence>
<protein>
    <submittedName>
        <fullName evidence="2">Uncharacterized protein</fullName>
    </submittedName>
</protein>
<keyword evidence="1" id="KW-1133">Transmembrane helix</keyword>
<dbReference type="Proteomes" id="UP000615446">
    <property type="component" value="Unassembled WGS sequence"/>
</dbReference>
<comment type="caution">
    <text evidence="2">The sequence shown here is derived from an EMBL/GenBank/DDBJ whole genome shotgun (WGS) entry which is preliminary data.</text>
</comment>
<proteinExistence type="predicted"/>
<dbReference type="OrthoDB" id="2347625at2759"/>
<accession>A0A8H3MAX8</accession>
<organism evidence="2 3">
    <name type="scientific">Rhizophagus clarus</name>
    <dbReference type="NCBI Taxonomy" id="94130"/>
    <lineage>
        <taxon>Eukaryota</taxon>
        <taxon>Fungi</taxon>
        <taxon>Fungi incertae sedis</taxon>
        <taxon>Mucoromycota</taxon>
        <taxon>Glomeromycotina</taxon>
        <taxon>Glomeromycetes</taxon>
        <taxon>Glomerales</taxon>
        <taxon>Glomeraceae</taxon>
        <taxon>Rhizophagus</taxon>
    </lineage>
</organism>
<keyword evidence="1" id="KW-0812">Transmembrane</keyword>
<dbReference type="EMBL" id="BLAL01000338">
    <property type="protein sequence ID" value="GET04008.1"/>
    <property type="molecule type" value="Genomic_DNA"/>
</dbReference>
<reference evidence="2" key="1">
    <citation type="submission" date="2019-10" db="EMBL/GenBank/DDBJ databases">
        <title>Conservation and host-specific expression of non-tandemly repeated heterogenous ribosome RNA gene in arbuscular mycorrhizal fungi.</title>
        <authorList>
            <person name="Maeda T."/>
            <person name="Kobayashi Y."/>
            <person name="Nakagawa T."/>
            <person name="Ezawa T."/>
            <person name="Yamaguchi K."/>
            <person name="Bino T."/>
            <person name="Nishimoto Y."/>
            <person name="Shigenobu S."/>
            <person name="Kawaguchi M."/>
        </authorList>
    </citation>
    <scope>NUCLEOTIDE SEQUENCE</scope>
    <source>
        <strain evidence="2">HR1</strain>
    </source>
</reference>
<sequence>MNTLTTIQLGHLESALDQPLEGITNYTITGSSTMTFKESQQVYAEILFISQYLGVRHVLENNIIGFTNRCRNLHLEFMLNDFKDEGLLEFFYTQISSTSRCLISKLIRWKICRSMIRKEVNLCEIIDSIRTSIGTFLPLDCPLWPTTICIISDSQQKLLDITTSPGAYPEYSQFFTIQRIIKAPPLYVDREFKYFSLRNEQILTNQTMFHQLPVSDKRINCMAISLNKTLLYTQKFHSNEEFLIGKIKPCKRCEYVYDFNYEENGDTVEQMTKYFIMCNCAESEGSIHLVAPQTTQTKSEYRDLIIDFFENREYLIFIGISLFVNFFSRLIRD</sequence>
<dbReference type="AlphaFoldDB" id="A0A8H3MAX8"/>
<feature type="transmembrane region" description="Helical" evidence="1">
    <location>
        <begin position="314"/>
        <end position="331"/>
    </location>
</feature>
<evidence type="ECO:0000256" key="1">
    <source>
        <dbReference type="SAM" id="Phobius"/>
    </source>
</evidence>
<name>A0A8H3MAX8_9GLOM</name>
<evidence type="ECO:0000313" key="2">
    <source>
        <dbReference type="EMBL" id="GET04008.1"/>
    </source>
</evidence>
<gene>
    <name evidence="2" type="ORF">RCL2_003030900</name>
</gene>